<dbReference type="EMBL" id="JABFAA010000004">
    <property type="protein sequence ID" value="MBA0679617.1"/>
    <property type="molecule type" value="Genomic_DNA"/>
</dbReference>
<reference evidence="2 3" key="1">
    <citation type="journal article" date="2019" name="Genome Biol. Evol.">
        <title>Insights into the evolution of the New World diploid cottons (Gossypium, subgenus Houzingenia) based on genome sequencing.</title>
        <authorList>
            <person name="Grover C.E."/>
            <person name="Arick M.A. 2nd"/>
            <person name="Thrash A."/>
            <person name="Conover J.L."/>
            <person name="Sanders W.S."/>
            <person name="Peterson D.G."/>
            <person name="Frelichowski J.E."/>
            <person name="Scheffler J.A."/>
            <person name="Scheffler B.E."/>
            <person name="Wendel J.F."/>
        </authorList>
    </citation>
    <scope>NUCLEOTIDE SEQUENCE [LARGE SCALE GENOMIC DNA]</scope>
    <source>
        <strain evidence="2">185</strain>
        <tissue evidence="2">Leaf</tissue>
    </source>
</reference>
<gene>
    <name evidence="2" type="ORF">Goari_011376</name>
</gene>
<dbReference type="AlphaFoldDB" id="A0A7J8WX38"/>
<evidence type="ECO:0000256" key="1">
    <source>
        <dbReference type="SAM" id="MobiDB-lite"/>
    </source>
</evidence>
<keyword evidence="3" id="KW-1185">Reference proteome</keyword>
<sequence>MICILSNWRRTDENWTTFHAQYINMWNNRYEFLATREPIFTPKLAYYPEYMPWFRVHGKPYLLGEEARAKPPHARRPQCAPRNPKRGGHNKVDEVGPPSTLTQEPTSMVAPPLS</sequence>
<evidence type="ECO:0008006" key="4">
    <source>
        <dbReference type="Google" id="ProtNLM"/>
    </source>
</evidence>
<evidence type="ECO:0000313" key="3">
    <source>
        <dbReference type="Proteomes" id="UP000593577"/>
    </source>
</evidence>
<feature type="region of interest" description="Disordered" evidence="1">
    <location>
        <begin position="67"/>
        <end position="114"/>
    </location>
</feature>
<organism evidence="2 3">
    <name type="scientific">Gossypium aridum</name>
    <name type="common">American cotton</name>
    <name type="synonym">Erioxylum aridum</name>
    <dbReference type="NCBI Taxonomy" id="34290"/>
    <lineage>
        <taxon>Eukaryota</taxon>
        <taxon>Viridiplantae</taxon>
        <taxon>Streptophyta</taxon>
        <taxon>Embryophyta</taxon>
        <taxon>Tracheophyta</taxon>
        <taxon>Spermatophyta</taxon>
        <taxon>Magnoliopsida</taxon>
        <taxon>eudicotyledons</taxon>
        <taxon>Gunneridae</taxon>
        <taxon>Pentapetalae</taxon>
        <taxon>rosids</taxon>
        <taxon>malvids</taxon>
        <taxon>Malvales</taxon>
        <taxon>Malvaceae</taxon>
        <taxon>Malvoideae</taxon>
        <taxon>Gossypium</taxon>
    </lineage>
</organism>
<comment type="caution">
    <text evidence="2">The sequence shown here is derived from an EMBL/GenBank/DDBJ whole genome shotgun (WGS) entry which is preliminary data.</text>
</comment>
<dbReference type="Proteomes" id="UP000593577">
    <property type="component" value="Unassembled WGS sequence"/>
</dbReference>
<protein>
    <recommendedName>
        <fullName evidence="4">Aminotransferase-like plant mobile domain-containing protein</fullName>
    </recommendedName>
</protein>
<name>A0A7J8WX38_GOSAI</name>
<accession>A0A7J8WX38</accession>
<evidence type="ECO:0000313" key="2">
    <source>
        <dbReference type="EMBL" id="MBA0679617.1"/>
    </source>
</evidence>
<proteinExistence type="predicted"/>